<dbReference type="PANTHER" id="PTHR37610:SF6">
    <property type="entry name" value="GAG-POLYPEPTIDE OF LTR COPIA-TYPE-RELATED"/>
    <property type="match status" value="1"/>
</dbReference>
<proteinExistence type="predicted"/>
<dbReference type="Proteomes" id="UP000596660">
    <property type="component" value="Unplaced"/>
</dbReference>
<protein>
    <recommendedName>
        <fullName evidence="1">Retrotransposon Copia-like N-terminal domain-containing protein</fullName>
    </recommendedName>
</protein>
<sequence length="143" mass="16118">MPTTTMDPISPIYLHLSDGQALFVGIEKLHGPSNFRSWKRPMDIALSAKRKYGFVTGTLKKYLDDDVKSKAWDTCNSMVISWILGSVSDSIKQSIMFVNSFTRCGQNWKGDFLSQMGLGNTNLIKICMRPNNMEKGFVSIIQE</sequence>
<feature type="domain" description="Retrotransposon Copia-like N-terminal" evidence="1">
    <location>
        <begin position="31"/>
        <end position="61"/>
    </location>
</feature>
<dbReference type="PANTHER" id="PTHR37610">
    <property type="entry name" value="CCHC-TYPE DOMAIN-CONTAINING PROTEIN"/>
    <property type="match status" value="1"/>
</dbReference>
<keyword evidence="3" id="KW-1185">Reference proteome</keyword>
<dbReference type="Gramene" id="AUR62020523-RA">
    <property type="protein sequence ID" value="AUR62020523-RA:cds"/>
    <property type="gene ID" value="AUR62020523"/>
</dbReference>
<reference evidence="2" key="1">
    <citation type="journal article" date="2017" name="Nature">
        <title>The genome of Chenopodium quinoa.</title>
        <authorList>
            <person name="Jarvis D.E."/>
            <person name="Ho Y.S."/>
            <person name="Lightfoot D.J."/>
            <person name="Schmoeckel S.M."/>
            <person name="Li B."/>
            <person name="Borm T.J.A."/>
            <person name="Ohyanagi H."/>
            <person name="Mineta K."/>
            <person name="Michell C.T."/>
            <person name="Saber N."/>
            <person name="Kharbatia N.M."/>
            <person name="Rupper R.R."/>
            <person name="Sharp A.R."/>
            <person name="Dally N."/>
            <person name="Boughton B.A."/>
            <person name="Woo Y.H."/>
            <person name="Gao G."/>
            <person name="Schijlen E.G.W.M."/>
            <person name="Guo X."/>
            <person name="Momin A.A."/>
            <person name="Negrao S."/>
            <person name="Al-Babili S."/>
            <person name="Gehring C."/>
            <person name="Roessner U."/>
            <person name="Jung C."/>
            <person name="Murphy K."/>
            <person name="Arold S.T."/>
            <person name="Gojobori T."/>
            <person name="van der Linden C.G."/>
            <person name="van Loo E.N."/>
            <person name="Jellen E.N."/>
            <person name="Maughan P.J."/>
            <person name="Tester M."/>
        </authorList>
    </citation>
    <scope>NUCLEOTIDE SEQUENCE [LARGE SCALE GENOMIC DNA]</scope>
    <source>
        <strain evidence="2">cv. PI 614886</strain>
    </source>
</reference>
<evidence type="ECO:0000313" key="3">
    <source>
        <dbReference type="Proteomes" id="UP000596660"/>
    </source>
</evidence>
<dbReference type="AlphaFoldDB" id="A0A803LYH2"/>
<evidence type="ECO:0000259" key="1">
    <source>
        <dbReference type="Pfam" id="PF14244"/>
    </source>
</evidence>
<dbReference type="EnsemblPlants" id="AUR62020523-RA">
    <property type="protein sequence ID" value="AUR62020523-RA:cds"/>
    <property type="gene ID" value="AUR62020523"/>
</dbReference>
<reference evidence="2" key="2">
    <citation type="submission" date="2021-03" db="UniProtKB">
        <authorList>
            <consortium name="EnsemblPlants"/>
        </authorList>
    </citation>
    <scope>IDENTIFICATION</scope>
</reference>
<evidence type="ECO:0000313" key="2">
    <source>
        <dbReference type="EnsemblPlants" id="AUR62020523-RA:cds"/>
    </source>
</evidence>
<accession>A0A803LYH2</accession>
<organism evidence="2 3">
    <name type="scientific">Chenopodium quinoa</name>
    <name type="common">Quinoa</name>
    <dbReference type="NCBI Taxonomy" id="63459"/>
    <lineage>
        <taxon>Eukaryota</taxon>
        <taxon>Viridiplantae</taxon>
        <taxon>Streptophyta</taxon>
        <taxon>Embryophyta</taxon>
        <taxon>Tracheophyta</taxon>
        <taxon>Spermatophyta</taxon>
        <taxon>Magnoliopsida</taxon>
        <taxon>eudicotyledons</taxon>
        <taxon>Gunneridae</taxon>
        <taxon>Pentapetalae</taxon>
        <taxon>Caryophyllales</taxon>
        <taxon>Chenopodiaceae</taxon>
        <taxon>Chenopodioideae</taxon>
        <taxon>Atripliceae</taxon>
        <taxon>Chenopodium</taxon>
    </lineage>
</organism>
<name>A0A803LYH2_CHEQI</name>
<dbReference type="Pfam" id="PF14244">
    <property type="entry name" value="Retrotran_gag_3"/>
    <property type="match status" value="1"/>
</dbReference>
<dbReference type="InterPro" id="IPR029472">
    <property type="entry name" value="Copia-like_N"/>
</dbReference>